<evidence type="ECO:0000313" key="2">
    <source>
        <dbReference type="EMBL" id="PKK64154.1"/>
    </source>
</evidence>
<dbReference type="VEuPathDB" id="FungiDB:FUN_025048"/>
<organism evidence="1 3">
    <name type="scientific">Rhizophagus irregularis</name>
    <dbReference type="NCBI Taxonomy" id="588596"/>
    <lineage>
        <taxon>Eukaryota</taxon>
        <taxon>Fungi</taxon>
        <taxon>Fungi incertae sedis</taxon>
        <taxon>Mucoromycota</taxon>
        <taxon>Glomeromycotina</taxon>
        <taxon>Glomeromycetes</taxon>
        <taxon>Glomerales</taxon>
        <taxon>Glomeraceae</taxon>
        <taxon>Rhizophagus</taxon>
    </lineage>
</organism>
<reference evidence="1 3" key="1">
    <citation type="submission" date="2016-04" db="EMBL/GenBank/DDBJ databases">
        <title>Genome analyses suggest a sexual origin of heterokaryosis in a supposedly ancient asexual fungus.</title>
        <authorList>
            <person name="Ropars J."/>
            <person name="Sedzielewska K."/>
            <person name="Noel J."/>
            <person name="Charron P."/>
            <person name="Farinelli L."/>
            <person name="Marton T."/>
            <person name="Kruger M."/>
            <person name="Pelin A."/>
            <person name="Brachmann A."/>
            <person name="Corradi N."/>
        </authorList>
    </citation>
    <scope>NUCLEOTIDE SEQUENCE [LARGE SCALE GENOMIC DNA]</scope>
    <source>
        <strain evidence="1 3">C2</strain>
    </source>
</reference>
<comment type="caution">
    <text evidence="1">The sequence shown here is derived from an EMBL/GenBank/DDBJ whole genome shotgun (WGS) entry which is preliminary data.</text>
</comment>
<dbReference type="AlphaFoldDB" id="A0A2N1MG72"/>
<dbReference type="EMBL" id="LLXL01002521">
    <property type="protein sequence ID" value="PKK60635.1"/>
    <property type="molecule type" value="Genomic_DNA"/>
</dbReference>
<dbReference type="VEuPathDB" id="FungiDB:RhiirFUN_024415"/>
<reference evidence="1 3" key="2">
    <citation type="submission" date="2017-10" db="EMBL/GenBank/DDBJ databases">
        <title>Extensive intraspecific genome diversity in a model arbuscular mycorrhizal fungus.</title>
        <authorList>
            <person name="Chen E.C.H."/>
            <person name="Morin E."/>
            <person name="Baudet D."/>
            <person name="Noel J."/>
            <person name="Ndikumana S."/>
            <person name="Charron P."/>
            <person name="St-Onge C."/>
            <person name="Giorgi J."/>
            <person name="Grigoriev I.V."/>
            <person name="Roux C."/>
            <person name="Martin F.M."/>
            <person name="Corradi N."/>
        </authorList>
    </citation>
    <scope>NUCLEOTIDE SEQUENCE [LARGE SCALE GENOMIC DNA]</scope>
    <source>
        <strain evidence="1 3">C2</strain>
    </source>
</reference>
<evidence type="ECO:0000313" key="3">
    <source>
        <dbReference type="Proteomes" id="UP000233469"/>
    </source>
</evidence>
<protein>
    <submittedName>
        <fullName evidence="1">Uncharacterized protein</fullName>
    </submittedName>
</protein>
<sequence>MYTVKHFEERLKPLRGFHPKFSDLCNTEINKKLSAEINNHYTAEIASINARIEIFIVEAQSILDRINNIEQTVNDLYEEARLVNHSRLLEEQNETETINSAVNFSANVSFKTISCGIWTHFKHITDRIMTEKKLTLDEVCNRIAIEISDYGIGKICAQTVKNFYHKNNSHSDWLYKNLTWGIRPILN</sequence>
<gene>
    <name evidence="2" type="ORF">RhiirC2_716472</name>
    <name evidence="1" type="ORF">RhiirC2_718974</name>
</gene>
<dbReference type="OrthoDB" id="2347295at2759"/>
<proteinExistence type="predicted"/>
<name>A0A2N1MG72_9GLOM</name>
<accession>A0A2N1MG72</accession>
<dbReference type="VEuPathDB" id="FungiDB:RhiirA1_477199"/>
<evidence type="ECO:0000313" key="1">
    <source>
        <dbReference type="EMBL" id="PKK60635.1"/>
    </source>
</evidence>
<dbReference type="EMBL" id="LLXL01001500">
    <property type="protein sequence ID" value="PKK64154.1"/>
    <property type="molecule type" value="Genomic_DNA"/>
</dbReference>
<dbReference type="Proteomes" id="UP000233469">
    <property type="component" value="Unassembled WGS sequence"/>
</dbReference>